<evidence type="ECO:0000259" key="1">
    <source>
        <dbReference type="Pfam" id="PF05651"/>
    </source>
</evidence>
<gene>
    <name evidence="2" type="ORF">FHE72_22900</name>
</gene>
<dbReference type="InterPro" id="IPR008599">
    <property type="entry name" value="Diacid_rec"/>
</dbReference>
<dbReference type="Proteomes" id="UP000465062">
    <property type="component" value="Chromosome"/>
</dbReference>
<dbReference type="AlphaFoldDB" id="A0A6I6UW83"/>
<name>A0A6I6UW83_9BACI</name>
<dbReference type="RefSeq" id="WP_159363127.1">
    <property type="nucleotide sequence ID" value="NZ_CP047394.1"/>
</dbReference>
<accession>A0A6I6UW83</accession>
<evidence type="ECO:0000313" key="3">
    <source>
        <dbReference type="Proteomes" id="UP000465062"/>
    </source>
</evidence>
<dbReference type="EMBL" id="CP047394">
    <property type="protein sequence ID" value="QHE63522.1"/>
    <property type="molecule type" value="Genomic_DNA"/>
</dbReference>
<dbReference type="Pfam" id="PF05651">
    <property type="entry name" value="Diacid_rec"/>
    <property type="match status" value="1"/>
</dbReference>
<sequence>MHITEELAYPIIEKLKTIVHYNINIMNESGVIVASTDSTRINQVHEGALYVLKQKSSLIIFENDLDKYHGSKEGINLPIEFMGEIIGVVGVTGSPWNWISL</sequence>
<organism evidence="2 3">
    <name type="scientific">Rossellomorea vietnamensis</name>
    <dbReference type="NCBI Taxonomy" id="218284"/>
    <lineage>
        <taxon>Bacteria</taxon>
        <taxon>Bacillati</taxon>
        <taxon>Bacillota</taxon>
        <taxon>Bacilli</taxon>
        <taxon>Bacillales</taxon>
        <taxon>Bacillaceae</taxon>
        <taxon>Rossellomorea</taxon>
    </lineage>
</organism>
<dbReference type="KEGG" id="bvq:FHE72_22900"/>
<reference evidence="2 3" key="1">
    <citation type="submission" date="2019-06" db="EMBL/GenBank/DDBJ databases">
        <title>An operon consisting of a P-type ATPase gene and a transcriptional regular gene given the different cadmium resistance in Bacillus vietamensis 151-6 and Bacillus marisflavi 151-25.</title>
        <authorList>
            <person name="Yu X."/>
        </authorList>
    </citation>
    <scope>NUCLEOTIDE SEQUENCE [LARGE SCALE GENOMIC DNA]</scope>
    <source>
        <strain evidence="2 3">151-6</strain>
    </source>
</reference>
<feature type="domain" description="Putative sugar diacid recognition" evidence="1">
    <location>
        <begin position="3"/>
        <end position="95"/>
    </location>
</feature>
<proteinExistence type="predicted"/>
<evidence type="ECO:0000313" key="2">
    <source>
        <dbReference type="EMBL" id="QHE63522.1"/>
    </source>
</evidence>
<protein>
    <recommendedName>
        <fullName evidence="1">Putative sugar diacid recognition domain-containing protein</fullName>
    </recommendedName>
</protein>